<dbReference type="KEGG" id="nko:Niako_1891"/>
<proteinExistence type="predicted"/>
<reference evidence="1 2" key="1">
    <citation type="submission" date="2011-12" db="EMBL/GenBank/DDBJ databases">
        <title>The complete genome of Niastella koreensis GR20-10.</title>
        <authorList>
            <consortium name="US DOE Joint Genome Institute (JGI-PGF)"/>
            <person name="Lucas S."/>
            <person name="Han J."/>
            <person name="Lapidus A."/>
            <person name="Bruce D."/>
            <person name="Goodwin L."/>
            <person name="Pitluck S."/>
            <person name="Peters L."/>
            <person name="Kyrpides N."/>
            <person name="Mavromatis K."/>
            <person name="Ivanova N."/>
            <person name="Mikhailova N."/>
            <person name="Davenport K."/>
            <person name="Saunders E."/>
            <person name="Detter J.C."/>
            <person name="Tapia R."/>
            <person name="Han C."/>
            <person name="Land M."/>
            <person name="Hauser L."/>
            <person name="Markowitz V."/>
            <person name="Cheng J.-F."/>
            <person name="Hugenholtz P."/>
            <person name="Woyke T."/>
            <person name="Wu D."/>
            <person name="Tindall B."/>
            <person name="Pomrenke H."/>
            <person name="Brambilla E."/>
            <person name="Klenk H.-P."/>
            <person name="Eisen J.A."/>
        </authorList>
    </citation>
    <scope>NUCLEOTIDE SEQUENCE [LARGE SCALE GENOMIC DNA]</scope>
    <source>
        <strain evidence="2">DSM 17620 / KACC 11465 / NBRC 106392 / GR20-10</strain>
    </source>
</reference>
<dbReference type="AlphaFoldDB" id="G8TD17"/>
<gene>
    <name evidence="1" type="ordered locus">Niako_1891</name>
</gene>
<dbReference type="HOGENOM" id="CLU_3366052_0_0_10"/>
<organism evidence="1 2">
    <name type="scientific">Niastella koreensis (strain DSM 17620 / KACC 11465 / NBRC 106392 / GR20-10)</name>
    <dbReference type="NCBI Taxonomy" id="700598"/>
    <lineage>
        <taxon>Bacteria</taxon>
        <taxon>Pseudomonadati</taxon>
        <taxon>Bacteroidota</taxon>
        <taxon>Chitinophagia</taxon>
        <taxon>Chitinophagales</taxon>
        <taxon>Chitinophagaceae</taxon>
        <taxon>Niastella</taxon>
    </lineage>
</organism>
<evidence type="ECO:0000313" key="1">
    <source>
        <dbReference type="EMBL" id="AEV98249.1"/>
    </source>
</evidence>
<dbReference type="EMBL" id="CP003178">
    <property type="protein sequence ID" value="AEV98249.1"/>
    <property type="molecule type" value="Genomic_DNA"/>
</dbReference>
<dbReference type="STRING" id="700598.Niako_1891"/>
<accession>G8TD17</accession>
<evidence type="ECO:0000313" key="2">
    <source>
        <dbReference type="Proteomes" id="UP000005438"/>
    </source>
</evidence>
<dbReference type="Proteomes" id="UP000005438">
    <property type="component" value="Chromosome"/>
</dbReference>
<sequence length="35" mass="4113">MTDIILPVDVNQRVTRMNGNNFKRINTTVILKQRI</sequence>
<name>G8TD17_NIAKG</name>
<protein>
    <submittedName>
        <fullName evidence="1">Uncharacterized protein</fullName>
    </submittedName>
</protein>